<reference evidence="2" key="1">
    <citation type="journal article" date="2019" name="Sci. Rep.">
        <title>Draft genome of Tanacetum cinerariifolium, the natural source of mosquito coil.</title>
        <authorList>
            <person name="Yamashiro T."/>
            <person name="Shiraishi A."/>
            <person name="Satake H."/>
            <person name="Nakayama K."/>
        </authorList>
    </citation>
    <scope>NUCLEOTIDE SEQUENCE</scope>
</reference>
<dbReference type="AlphaFoldDB" id="A0A699JFE6"/>
<accession>A0A699JFE6</accession>
<feature type="compositionally biased region" description="Basic residues" evidence="1">
    <location>
        <begin position="56"/>
        <end position="70"/>
    </location>
</feature>
<evidence type="ECO:0000313" key="2">
    <source>
        <dbReference type="EMBL" id="GFA33459.1"/>
    </source>
</evidence>
<feature type="compositionally biased region" description="Basic and acidic residues" evidence="1">
    <location>
        <begin position="27"/>
        <end position="39"/>
    </location>
</feature>
<sequence length="83" mass="9520">VAYVLSTPGQSLLKRRRWNRHGNNETLRMEESRKGKGKDIAGSSSVNMVEDDKNKKNNKNSKGNKRKFHEKKNDSNKKSKMAC</sequence>
<dbReference type="EMBL" id="BKCJ010406344">
    <property type="protein sequence ID" value="GFA33459.1"/>
    <property type="molecule type" value="Genomic_DNA"/>
</dbReference>
<comment type="caution">
    <text evidence="2">The sequence shown here is derived from an EMBL/GenBank/DDBJ whole genome shotgun (WGS) entry which is preliminary data.</text>
</comment>
<proteinExistence type="predicted"/>
<gene>
    <name evidence="2" type="ORF">Tci_605431</name>
</gene>
<protein>
    <submittedName>
        <fullName evidence="2">Uncharacterized protein</fullName>
    </submittedName>
</protein>
<organism evidence="2">
    <name type="scientific">Tanacetum cinerariifolium</name>
    <name type="common">Dalmatian daisy</name>
    <name type="synonym">Chrysanthemum cinerariifolium</name>
    <dbReference type="NCBI Taxonomy" id="118510"/>
    <lineage>
        <taxon>Eukaryota</taxon>
        <taxon>Viridiplantae</taxon>
        <taxon>Streptophyta</taxon>
        <taxon>Embryophyta</taxon>
        <taxon>Tracheophyta</taxon>
        <taxon>Spermatophyta</taxon>
        <taxon>Magnoliopsida</taxon>
        <taxon>eudicotyledons</taxon>
        <taxon>Gunneridae</taxon>
        <taxon>Pentapetalae</taxon>
        <taxon>asterids</taxon>
        <taxon>campanulids</taxon>
        <taxon>Asterales</taxon>
        <taxon>Asteraceae</taxon>
        <taxon>Asteroideae</taxon>
        <taxon>Anthemideae</taxon>
        <taxon>Anthemidinae</taxon>
        <taxon>Tanacetum</taxon>
    </lineage>
</organism>
<feature type="region of interest" description="Disordered" evidence="1">
    <location>
        <begin position="14"/>
        <end position="83"/>
    </location>
</feature>
<feature type="non-terminal residue" evidence="2">
    <location>
        <position position="1"/>
    </location>
</feature>
<name>A0A699JFE6_TANCI</name>
<evidence type="ECO:0000256" key="1">
    <source>
        <dbReference type="SAM" id="MobiDB-lite"/>
    </source>
</evidence>